<dbReference type="InterPro" id="IPR000194">
    <property type="entry name" value="ATPase_F1/V1/A1_a/bsu_nucl-bd"/>
</dbReference>
<keyword evidence="4" id="KW-0547">Nucleotide-binding</keyword>
<evidence type="ECO:0000256" key="5">
    <source>
        <dbReference type="ARBA" id="ARBA00022840"/>
    </source>
</evidence>
<dbReference type="RefSeq" id="WP_119772054.1">
    <property type="nucleotide sequence ID" value="NZ_QYUO01000003.1"/>
</dbReference>
<feature type="domain" description="AAA+ ATPase" evidence="10">
    <location>
        <begin position="174"/>
        <end position="355"/>
    </location>
</feature>
<dbReference type="SUPFAM" id="SSF52540">
    <property type="entry name" value="P-loop containing nucleoside triphosphate hydrolases"/>
    <property type="match status" value="1"/>
</dbReference>
<keyword evidence="6" id="KW-0653">Protein transport</keyword>
<dbReference type="GO" id="GO:0005737">
    <property type="term" value="C:cytoplasm"/>
    <property type="evidence" value="ECO:0007669"/>
    <property type="project" value="UniProtKB-SubCell"/>
</dbReference>
<keyword evidence="9" id="KW-0139">CF(1)</keyword>
<organism evidence="11 12">
    <name type="scientific">Noviherbaspirillum saxi</name>
    <dbReference type="NCBI Taxonomy" id="2320863"/>
    <lineage>
        <taxon>Bacteria</taxon>
        <taxon>Pseudomonadati</taxon>
        <taxon>Pseudomonadota</taxon>
        <taxon>Betaproteobacteria</taxon>
        <taxon>Burkholderiales</taxon>
        <taxon>Oxalobacteraceae</taxon>
        <taxon>Noviherbaspirillum</taxon>
    </lineage>
</organism>
<evidence type="ECO:0000256" key="2">
    <source>
        <dbReference type="ARBA" id="ARBA00022448"/>
    </source>
</evidence>
<dbReference type="Pfam" id="PF18269">
    <property type="entry name" value="T3SS_ATPase_C"/>
    <property type="match status" value="1"/>
</dbReference>
<evidence type="ECO:0000313" key="11">
    <source>
        <dbReference type="EMBL" id="RJF92168.1"/>
    </source>
</evidence>
<dbReference type="EMBL" id="QYUO01000003">
    <property type="protein sequence ID" value="RJF92168.1"/>
    <property type="molecule type" value="Genomic_DNA"/>
</dbReference>
<reference evidence="12" key="1">
    <citation type="submission" date="2018-09" db="EMBL/GenBank/DDBJ databases">
        <authorList>
            <person name="Zhu H."/>
        </authorList>
    </citation>
    <scope>NUCLEOTIDE SEQUENCE [LARGE SCALE GENOMIC DNA]</scope>
    <source>
        <strain evidence="12">K1R23-30</strain>
    </source>
</reference>
<dbReference type="AlphaFoldDB" id="A0A3A3FIF2"/>
<evidence type="ECO:0000256" key="8">
    <source>
        <dbReference type="ARBA" id="ARBA00023136"/>
    </source>
</evidence>
<dbReference type="GO" id="GO:0016887">
    <property type="term" value="F:ATP hydrolysis activity"/>
    <property type="evidence" value="ECO:0007669"/>
    <property type="project" value="InterPro"/>
</dbReference>
<dbReference type="Pfam" id="PF00006">
    <property type="entry name" value="ATP-synt_ab"/>
    <property type="match status" value="1"/>
</dbReference>
<evidence type="ECO:0000256" key="9">
    <source>
        <dbReference type="ARBA" id="ARBA00023196"/>
    </source>
</evidence>
<dbReference type="GO" id="GO:0005524">
    <property type="term" value="F:ATP binding"/>
    <property type="evidence" value="ECO:0007669"/>
    <property type="project" value="UniProtKB-KW"/>
</dbReference>
<comment type="subcellular location">
    <subcellularLocation>
        <location evidence="1">Cytoplasm</location>
    </subcellularLocation>
</comment>
<keyword evidence="5" id="KW-0067">ATP-binding</keyword>
<name>A0A3A3FIF2_9BURK</name>
<dbReference type="NCBIfam" id="TIGR01026">
    <property type="entry name" value="fliI_yscN"/>
    <property type="match status" value="1"/>
</dbReference>
<gene>
    <name evidence="11" type="ORF">D3871_26360</name>
</gene>
<dbReference type="SMART" id="SM00382">
    <property type="entry name" value="AAA"/>
    <property type="match status" value="1"/>
</dbReference>
<keyword evidence="8" id="KW-0472">Membrane</keyword>
<proteinExistence type="predicted"/>
<keyword evidence="12" id="KW-1185">Reference proteome</keyword>
<dbReference type="Pfam" id="PF02874">
    <property type="entry name" value="ATP-synt_ab_N"/>
    <property type="match status" value="1"/>
</dbReference>
<evidence type="ECO:0000256" key="3">
    <source>
        <dbReference type="ARBA" id="ARBA00022490"/>
    </source>
</evidence>
<keyword evidence="7" id="KW-1278">Translocase</keyword>
<evidence type="ECO:0000313" key="12">
    <source>
        <dbReference type="Proteomes" id="UP000265955"/>
    </source>
</evidence>
<dbReference type="InterPro" id="IPR050053">
    <property type="entry name" value="ATPase_alpha/beta_chains"/>
</dbReference>
<comment type="caution">
    <text evidence="11">The sequence shown here is derived from an EMBL/GenBank/DDBJ whole genome shotgun (WGS) entry which is preliminary data.</text>
</comment>
<keyword evidence="9" id="KW-0066">ATP synthesis</keyword>
<evidence type="ECO:0000256" key="7">
    <source>
        <dbReference type="ARBA" id="ARBA00022967"/>
    </source>
</evidence>
<keyword evidence="3" id="KW-0963">Cytoplasm</keyword>
<dbReference type="PANTHER" id="PTHR15184:SF9">
    <property type="entry name" value="SPI-1 TYPE 3 SECRETION SYSTEM ATPASE"/>
    <property type="match status" value="1"/>
</dbReference>
<dbReference type="CDD" id="cd18117">
    <property type="entry name" value="ATP-synt_flagellum-secretory_path_III_N"/>
    <property type="match status" value="1"/>
</dbReference>
<dbReference type="PANTHER" id="PTHR15184">
    <property type="entry name" value="ATP SYNTHASE"/>
    <property type="match status" value="1"/>
</dbReference>
<dbReference type="InterPro" id="IPR027417">
    <property type="entry name" value="P-loop_NTPase"/>
</dbReference>
<evidence type="ECO:0000259" key="10">
    <source>
        <dbReference type="SMART" id="SM00382"/>
    </source>
</evidence>
<dbReference type="InterPro" id="IPR003593">
    <property type="entry name" value="AAA+_ATPase"/>
</dbReference>
<dbReference type="Gene3D" id="3.40.50.12240">
    <property type="match status" value="1"/>
</dbReference>
<evidence type="ECO:0000256" key="6">
    <source>
        <dbReference type="ARBA" id="ARBA00022927"/>
    </source>
</evidence>
<dbReference type="GO" id="GO:0046933">
    <property type="term" value="F:proton-transporting ATP synthase activity, rotational mechanism"/>
    <property type="evidence" value="ECO:0007669"/>
    <property type="project" value="TreeGrafter"/>
</dbReference>
<dbReference type="InterPro" id="IPR040627">
    <property type="entry name" value="T3SS_ATPase_C"/>
</dbReference>
<dbReference type="FunFam" id="3.40.50.12240:FF:000002">
    <property type="entry name" value="Flagellum-specific ATP synthase FliI"/>
    <property type="match status" value="1"/>
</dbReference>
<keyword evidence="2" id="KW-0813">Transport</keyword>
<dbReference type="GO" id="GO:0030254">
    <property type="term" value="P:protein secretion by the type III secretion system"/>
    <property type="evidence" value="ECO:0007669"/>
    <property type="project" value="InterPro"/>
</dbReference>
<dbReference type="GO" id="GO:0045259">
    <property type="term" value="C:proton-transporting ATP synthase complex"/>
    <property type="evidence" value="ECO:0007669"/>
    <property type="project" value="UniProtKB-KW"/>
</dbReference>
<dbReference type="OrthoDB" id="9803053at2"/>
<evidence type="ECO:0000256" key="4">
    <source>
        <dbReference type="ARBA" id="ARBA00022741"/>
    </source>
</evidence>
<dbReference type="InterPro" id="IPR004100">
    <property type="entry name" value="ATPase_F1/V1/A1_a/bsu_N"/>
</dbReference>
<protein>
    <submittedName>
        <fullName evidence="11">FliI/YscN family ATPase</fullName>
    </submittedName>
</protein>
<dbReference type="GO" id="GO:0030257">
    <property type="term" value="C:type III protein secretion system complex"/>
    <property type="evidence" value="ECO:0007669"/>
    <property type="project" value="InterPro"/>
</dbReference>
<dbReference type="InterPro" id="IPR005714">
    <property type="entry name" value="ATPase_T3SS_FliI/YscN"/>
</dbReference>
<accession>A0A3A3FIF2</accession>
<dbReference type="Proteomes" id="UP000265955">
    <property type="component" value="Unassembled WGS sequence"/>
</dbReference>
<evidence type="ECO:0000256" key="1">
    <source>
        <dbReference type="ARBA" id="ARBA00004496"/>
    </source>
</evidence>
<sequence length="456" mass="48729">MVSRSKKINLPAYPRRAADRLVQVAARLESVSLVESYGQVARVVGPLVEAVIPHVKIGEMCEIGLASGATVLCETIGFNDHRAILSPFSGLDGVGPGLRVRPLARKHGLVVGAHLLGQVLDGFGNPIGEMPLPGDDAVEVPVRGGGPAMGDRIPIDTPFQTGVRPIDGLLTLGKGQRVGVFAGPGCGKSTLMTAIAANADVDVVVFALIGERGRELAEIVHELRESGLARRTVVVGATSDRAAAERTRAAYTATAVAEGFRDQGKHVLLLVDSLTRFARAVRETSIASGEPIGRNGVPASVYAELPRLVERAGNTRHGAISGMYMVLVEGTVQEDPIADEVRSLIDGHILLTRSLAERGVFPAISILESLSRIMPSIVESDHQRAVHRLRRLLSKYQDIELLLKLGEIKSGVDKETDQAVAAYDEIMAYLQQDIRKPVSFRDSVQAAIALARKYPA</sequence>